<evidence type="ECO:0000256" key="4">
    <source>
        <dbReference type="ARBA" id="ARBA00022729"/>
    </source>
</evidence>
<feature type="transmembrane region" description="Helical" evidence="10">
    <location>
        <begin position="568"/>
        <end position="589"/>
    </location>
</feature>
<reference evidence="13 14" key="1">
    <citation type="submission" date="2021-09" db="EMBL/GenBank/DDBJ databases">
        <title>Genomic insights and catalytic innovation underlie evolution of tropane alkaloids biosynthesis.</title>
        <authorList>
            <person name="Wang Y.-J."/>
            <person name="Tian T."/>
            <person name="Huang J.-P."/>
            <person name="Huang S.-X."/>
        </authorList>
    </citation>
    <scope>NUCLEOTIDE SEQUENCE [LARGE SCALE GENOMIC DNA]</scope>
    <source>
        <strain evidence="13">KIB-2018</strain>
        <tissue evidence="13">Leaf</tissue>
    </source>
</reference>
<evidence type="ECO:0000256" key="7">
    <source>
        <dbReference type="ARBA" id="ARBA00023180"/>
    </source>
</evidence>
<evidence type="ECO:0000256" key="9">
    <source>
        <dbReference type="SAM" id="MobiDB-lite"/>
    </source>
</evidence>
<feature type="compositionally biased region" description="Pro residues" evidence="9">
    <location>
        <begin position="503"/>
        <end position="516"/>
    </location>
</feature>
<evidence type="ECO:0000313" key="13">
    <source>
        <dbReference type="EMBL" id="KAJ8752278.1"/>
    </source>
</evidence>
<gene>
    <name evidence="13" type="ORF">K2173_003914</name>
</gene>
<organism evidence="13 14">
    <name type="scientific">Erythroxylum novogranatense</name>
    <dbReference type="NCBI Taxonomy" id="1862640"/>
    <lineage>
        <taxon>Eukaryota</taxon>
        <taxon>Viridiplantae</taxon>
        <taxon>Streptophyta</taxon>
        <taxon>Embryophyta</taxon>
        <taxon>Tracheophyta</taxon>
        <taxon>Spermatophyta</taxon>
        <taxon>Magnoliopsida</taxon>
        <taxon>eudicotyledons</taxon>
        <taxon>Gunneridae</taxon>
        <taxon>Pentapetalae</taxon>
        <taxon>rosids</taxon>
        <taxon>fabids</taxon>
        <taxon>Malpighiales</taxon>
        <taxon>Erythroxylaceae</taxon>
        <taxon>Erythroxylum</taxon>
    </lineage>
</organism>
<evidence type="ECO:0000256" key="1">
    <source>
        <dbReference type="ARBA" id="ARBA00004609"/>
    </source>
</evidence>
<comment type="caution">
    <text evidence="13">The sequence shown here is derived from an EMBL/GenBank/DDBJ whole genome shotgun (WGS) entry which is preliminary data.</text>
</comment>
<evidence type="ECO:0000256" key="10">
    <source>
        <dbReference type="SAM" id="Phobius"/>
    </source>
</evidence>
<dbReference type="AlphaFoldDB" id="A0AAV8SJ84"/>
<evidence type="ECO:0000256" key="2">
    <source>
        <dbReference type="ARBA" id="ARBA00022475"/>
    </source>
</evidence>
<comment type="subcellular location">
    <subcellularLocation>
        <location evidence="1">Cell membrane</location>
        <topology evidence="1">Lipid-anchor</topology>
        <topology evidence="1">GPI-anchor</topology>
    </subcellularLocation>
</comment>
<feature type="compositionally biased region" description="Low complexity" evidence="9">
    <location>
        <begin position="517"/>
        <end position="536"/>
    </location>
</feature>
<evidence type="ECO:0000256" key="11">
    <source>
        <dbReference type="SAM" id="SignalP"/>
    </source>
</evidence>
<dbReference type="PRINTS" id="PR01217">
    <property type="entry name" value="PRICHEXTENSN"/>
</dbReference>
<keyword evidence="2" id="KW-1003">Cell membrane</keyword>
<dbReference type="PANTHER" id="PTHR31044:SF120">
    <property type="entry name" value="CARBOHYDRATE-BINDING X8 DOMAIN SUPERFAMILY PROTEIN"/>
    <property type="match status" value="1"/>
</dbReference>
<proteinExistence type="predicted"/>
<dbReference type="Gene3D" id="3.20.20.80">
    <property type="entry name" value="Glycosidases"/>
    <property type="match status" value="1"/>
</dbReference>
<dbReference type="EMBL" id="JAIWQS010000010">
    <property type="protein sequence ID" value="KAJ8752278.1"/>
    <property type="molecule type" value="Genomic_DNA"/>
</dbReference>
<feature type="domain" description="X8" evidence="12">
    <location>
        <begin position="397"/>
        <end position="481"/>
    </location>
</feature>
<dbReference type="GO" id="GO:0098552">
    <property type="term" value="C:side of membrane"/>
    <property type="evidence" value="ECO:0007669"/>
    <property type="project" value="UniProtKB-KW"/>
</dbReference>
<dbReference type="Gene3D" id="1.20.58.1040">
    <property type="match status" value="1"/>
</dbReference>
<dbReference type="InterPro" id="IPR044788">
    <property type="entry name" value="X8_dom_prot"/>
</dbReference>
<name>A0AAV8SJ84_9ROSI</name>
<evidence type="ECO:0000256" key="5">
    <source>
        <dbReference type="ARBA" id="ARBA00023136"/>
    </source>
</evidence>
<dbReference type="GO" id="GO:0009506">
    <property type="term" value="C:plasmodesma"/>
    <property type="evidence" value="ECO:0007669"/>
    <property type="project" value="UniProtKB-ARBA"/>
</dbReference>
<dbReference type="Proteomes" id="UP001159364">
    <property type="component" value="Linkage Group LG10"/>
</dbReference>
<evidence type="ECO:0000259" key="12">
    <source>
        <dbReference type="SMART" id="SM00768"/>
    </source>
</evidence>
<keyword evidence="7" id="KW-0325">Glycoprotein</keyword>
<feature type="compositionally biased region" description="Low complexity" evidence="9">
    <location>
        <begin position="481"/>
        <end position="502"/>
    </location>
</feature>
<evidence type="ECO:0000256" key="8">
    <source>
        <dbReference type="ARBA" id="ARBA00023288"/>
    </source>
</evidence>
<dbReference type="Pfam" id="PF07983">
    <property type="entry name" value="X8"/>
    <property type="match status" value="1"/>
</dbReference>
<keyword evidence="6" id="KW-1015">Disulfide bond</keyword>
<dbReference type="GO" id="GO:0005886">
    <property type="term" value="C:plasma membrane"/>
    <property type="evidence" value="ECO:0007669"/>
    <property type="project" value="UniProtKB-SubCell"/>
</dbReference>
<feature type="signal peptide" evidence="11">
    <location>
        <begin position="1"/>
        <end position="22"/>
    </location>
</feature>
<evidence type="ECO:0000256" key="6">
    <source>
        <dbReference type="ARBA" id="ARBA00023157"/>
    </source>
</evidence>
<keyword evidence="3" id="KW-0336">GPI-anchor</keyword>
<keyword evidence="10" id="KW-0812">Transmembrane</keyword>
<dbReference type="FunFam" id="1.20.58.1040:FF:000001">
    <property type="entry name" value="Glucan endo-1,3-beta-glucosidase 4"/>
    <property type="match status" value="1"/>
</dbReference>
<feature type="chain" id="PRO_5043922470" description="X8 domain-containing protein" evidence="11">
    <location>
        <begin position="23"/>
        <end position="591"/>
    </location>
</feature>
<dbReference type="SMART" id="SM00768">
    <property type="entry name" value="X8"/>
    <property type="match status" value="1"/>
</dbReference>
<feature type="region of interest" description="Disordered" evidence="9">
    <location>
        <begin position="481"/>
        <end position="543"/>
    </location>
</feature>
<keyword evidence="5 10" id="KW-0472">Membrane</keyword>
<dbReference type="PANTHER" id="PTHR31044">
    <property type="entry name" value="BETA-1,3 GLUCANASE"/>
    <property type="match status" value="1"/>
</dbReference>
<keyword evidence="14" id="KW-1185">Reference proteome</keyword>
<keyword evidence="4 11" id="KW-0732">Signal</keyword>
<dbReference type="InterPro" id="IPR012946">
    <property type="entry name" value="X8"/>
</dbReference>
<keyword evidence="10" id="KW-1133">Transmembrane helix</keyword>
<evidence type="ECO:0000256" key="3">
    <source>
        <dbReference type="ARBA" id="ARBA00022622"/>
    </source>
</evidence>
<keyword evidence="8" id="KW-0449">Lipoprotein</keyword>
<protein>
    <recommendedName>
        <fullName evidence="12">X8 domain-containing protein</fullName>
    </recommendedName>
</protein>
<accession>A0AAV8SJ84</accession>
<evidence type="ECO:0000313" key="14">
    <source>
        <dbReference type="Proteomes" id="UP001159364"/>
    </source>
</evidence>
<sequence>MAKPSTISLFLFFLSLFTVCTSGTLVGFFYDAGGDTSASSLGRRLSFLKINKALPGVVIADHRVLNRFLRSGSSADLYFLEDQGWNLIESEDSAVSWLKTHGAPFLPYLRTIVLTGNSDLSKLLSTLKLIHSALTNLHLDNEISVSVTSLPLLENLSKAQQTDLHRILQFLKSTRSFVVIQASSGDVDLLQSVIQRVTACSDVHIVMVVKGLAVSSAKEAYDFADNVLKSLQNSQFSGTVAGLYAEVCLVGEFANEEPKMETKQTSASSRRKLFNNFKTTLNDAIDPPTTVFPTTPLTTPAVSLPSNNPTPTIVTVPATNPVTITPTNPAAAPISIPPATPTVNPPPSITNPVTTPPITNPVTTYPPPTGNVPVTTPVTNPVAPPGTTNAPAAPGQSWCVAKSGALQTALQSALDYACGTAGVDCSQIQQGGSCYNPSTLQNHASYAFNSYYQKNPVATSCDFGGTANMVNANPSSGSCIYPTSSSSTSSLPPPSTSSGNPVTTPPTNPVTTPPTNPVTTSPLPGSGEPSTGTPPSVLNSSAPGSGATTVFGYGAPPGFNTSTSKATILLPFITDVLIFTSLVTGLVVLDI</sequence>